<evidence type="ECO:0000313" key="1">
    <source>
        <dbReference type="EMBL" id="GAA4239248.1"/>
    </source>
</evidence>
<keyword evidence="2" id="KW-1185">Reference proteome</keyword>
<gene>
    <name evidence="1" type="ORF">GCM10022291_32840</name>
</gene>
<dbReference type="Proteomes" id="UP001501496">
    <property type="component" value="Unassembled WGS sequence"/>
</dbReference>
<evidence type="ECO:0000313" key="2">
    <source>
        <dbReference type="Proteomes" id="UP001501496"/>
    </source>
</evidence>
<comment type="caution">
    <text evidence="1">The sequence shown here is derived from an EMBL/GenBank/DDBJ whole genome shotgun (WGS) entry which is preliminary data.</text>
</comment>
<accession>A0ABP8CH50</accession>
<protein>
    <submittedName>
        <fullName evidence="1">Uncharacterized protein</fullName>
    </submittedName>
</protein>
<sequence>MTFWKTENSIEPKKNFYTEIEQYYTGISNNRIPTELLTEIIAKATDKIYADYKRFWKQYPKSRKRYSKLLLEDLEHDFVYFLITEFIQKTELNEYRNYSKVLLKMNDEEFDKYEERKYWYENK</sequence>
<reference evidence="2" key="1">
    <citation type="journal article" date="2019" name="Int. J. Syst. Evol. Microbiol.">
        <title>The Global Catalogue of Microorganisms (GCM) 10K type strain sequencing project: providing services to taxonomists for standard genome sequencing and annotation.</title>
        <authorList>
            <consortium name="The Broad Institute Genomics Platform"/>
            <consortium name="The Broad Institute Genome Sequencing Center for Infectious Disease"/>
            <person name="Wu L."/>
            <person name="Ma J."/>
        </authorList>
    </citation>
    <scope>NUCLEOTIDE SEQUENCE [LARGE SCALE GENOMIC DNA]</scope>
    <source>
        <strain evidence="2">JCM 17630</strain>
    </source>
</reference>
<dbReference type="EMBL" id="BAABCA010000007">
    <property type="protein sequence ID" value="GAA4239248.1"/>
    <property type="molecule type" value="Genomic_DNA"/>
</dbReference>
<organism evidence="1 2">
    <name type="scientific">Postechiella marina</name>
    <dbReference type="NCBI Taxonomy" id="943941"/>
    <lineage>
        <taxon>Bacteria</taxon>
        <taxon>Pseudomonadati</taxon>
        <taxon>Bacteroidota</taxon>
        <taxon>Flavobacteriia</taxon>
        <taxon>Flavobacteriales</taxon>
        <taxon>Flavobacteriaceae</taxon>
        <taxon>Postechiella</taxon>
    </lineage>
</organism>
<name>A0ABP8CH50_9FLAO</name>
<proteinExistence type="predicted"/>
<dbReference type="RefSeq" id="WP_344789446.1">
    <property type="nucleotide sequence ID" value="NZ_BAABCA010000007.1"/>
</dbReference>